<keyword evidence="5" id="KW-0611">Plant defense</keyword>
<dbReference type="SUPFAM" id="SSF52047">
    <property type="entry name" value="RNI-like"/>
    <property type="match status" value="1"/>
</dbReference>
<dbReference type="Gene3D" id="1.10.8.430">
    <property type="entry name" value="Helical domain of apoptotic protease-activating factors"/>
    <property type="match status" value="1"/>
</dbReference>
<evidence type="ECO:0000259" key="11">
    <source>
        <dbReference type="Pfam" id="PF23598"/>
    </source>
</evidence>
<dbReference type="PANTHER" id="PTHR36766:SF47">
    <property type="entry name" value="NB-ARC DOMAIN-CONTAINING PROTEIN"/>
    <property type="match status" value="1"/>
</dbReference>
<dbReference type="PANTHER" id="PTHR36766">
    <property type="entry name" value="PLANT BROAD-SPECTRUM MILDEW RESISTANCE PROTEIN RPW8"/>
    <property type="match status" value="1"/>
</dbReference>
<dbReference type="InterPro" id="IPR055414">
    <property type="entry name" value="LRR_R13L4/SHOC2-like"/>
</dbReference>
<dbReference type="Pfam" id="PF18052">
    <property type="entry name" value="Rx_N"/>
    <property type="match status" value="1"/>
</dbReference>
<dbReference type="Pfam" id="PF23598">
    <property type="entry name" value="LRR_14"/>
    <property type="match status" value="1"/>
</dbReference>
<dbReference type="CDD" id="cd14798">
    <property type="entry name" value="RX-CC_like"/>
    <property type="match status" value="1"/>
</dbReference>
<dbReference type="GO" id="GO:0005524">
    <property type="term" value="F:ATP binding"/>
    <property type="evidence" value="ECO:0007669"/>
    <property type="project" value="UniProtKB-KW"/>
</dbReference>
<dbReference type="Proteomes" id="UP000626092">
    <property type="component" value="Unassembled WGS sequence"/>
</dbReference>
<evidence type="ECO:0000313" key="14">
    <source>
        <dbReference type="Proteomes" id="UP000626092"/>
    </source>
</evidence>
<feature type="domain" description="NB-ARC" evidence="8">
    <location>
        <begin position="176"/>
        <end position="343"/>
    </location>
</feature>
<gene>
    <name evidence="13" type="ORF">RHSIM_Rhsim10G0076700</name>
</gene>
<keyword evidence="3" id="KW-0677">Repeat</keyword>
<evidence type="ECO:0000256" key="7">
    <source>
        <dbReference type="SAM" id="SignalP"/>
    </source>
</evidence>
<evidence type="ECO:0000256" key="3">
    <source>
        <dbReference type="ARBA" id="ARBA00022737"/>
    </source>
</evidence>
<keyword evidence="7" id="KW-0732">Signal</keyword>
<dbReference type="OrthoDB" id="2973320at2759"/>
<dbReference type="Pfam" id="PF23559">
    <property type="entry name" value="WHD_DRP"/>
    <property type="match status" value="1"/>
</dbReference>
<dbReference type="Gene3D" id="3.40.50.300">
    <property type="entry name" value="P-loop containing nucleotide triphosphate hydrolases"/>
    <property type="match status" value="1"/>
</dbReference>
<evidence type="ECO:0000256" key="4">
    <source>
        <dbReference type="ARBA" id="ARBA00022741"/>
    </source>
</evidence>
<evidence type="ECO:0000256" key="6">
    <source>
        <dbReference type="ARBA" id="ARBA00022840"/>
    </source>
</evidence>
<proteinExistence type="inferred from homology"/>
<dbReference type="FunFam" id="1.10.10.10:FF:000322">
    <property type="entry name" value="Probable disease resistance protein At1g63360"/>
    <property type="match status" value="1"/>
</dbReference>
<dbReference type="InterPro" id="IPR041118">
    <property type="entry name" value="Rx_N"/>
</dbReference>
<evidence type="ECO:0000256" key="5">
    <source>
        <dbReference type="ARBA" id="ARBA00022821"/>
    </source>
</evidence>
<dbReference type="InterPro" id="IPR058922">
    <property type="entry name" value="WHD_DRP"/>
</dbReference>
<dbReference type="Gene3D" id="3.80.10.10">
    <property type="entry name" value="Ribonuclease Inhibitor"/>
    <property type="match status" value="3"/>
</dbReference>
<evidence type="ECO:0000313" key="13">
    <source>
        <dbReference type="EMBL" id="KAF7129590.1"/>
    </source>
</evidence>
<dbReference type="InterPro" id="IPR032675">
    <property type="entry name" value="LRR_dom_sf"/>
</dbReference>
<dbReference type="Gene3D" id="1.20.5.4130">
    <property type="match status" value="1"/>
</dbReference>
<dbReference type="InterPro" id="IPR036388">
    <property type="entry name" value="WH-like_DNA-bd_sf"/>
</dbReference>
<protein>
    <submittedName>
        <fullName evidence="13">Uncharacterized protein</fullName>
    </submittedName>
</protein>
<keyword evidence="14" id="KW-1185">Reference proteome</keyword>
<dbReference type="Pfam" id="PF00931">
    <property type="entry name" value="NB-ARC"/>
    <property type="match status" value="1"/>
</dbReference>
<organism evidence="13 14">
    <name type="scientific">Rhododendron simsii</name>
    <name type="common">Sims's rhododendron</name>
    <dbReference type="NCBI Taxonomy" id="118357"/>
    <lineage>
        <taxon>Eukaryota</taxon>
        <taxon>Viridiplantae</taxon>
        <taxon>Streptophyta</taxon>
        <taxon>Embryophyta</taxon>
        <taxon>Tracheophyta</taxon>
        <taxon>Spermatophyta</taxon>
        <taxon>Magnoliopsida</taxon>
        <taxon>eudicotyledons</taxon>
        <taxon>Gunneridae</taxon>
        <taxon>Pentapetalae</taxon>
        <taxon>asterids</taxon>
        <taxon>Ericales</taxon>
        <taxon>Ericaceae</taxon>
        <taxon>Ericoideae</taxon>
        <taxon>Rhodoreae</taxon>
        <taxon>Rhododendron</taxon>
    </lineage>
</organism>
<evidence type="ECO:0000259" key="8">
    <source>
        <dbReference type="Pfam" id="PF00931"/>
    </source>
</evidence>
<evidence type="ECO:0000256" key="2">
    <source>
        <dbReference type="ARBA" id="ARBA00022614"/>
    </source>
</evidence>
<evidence type="ECO:0000259" key="9">
    <source>
        <dbReference type="Pfam" id="PF18052"/>
    </source>
</evidence>
<dbReference type="SUPFAM" id="SSF52540">
    <property type="entry name" value="P-loop containing nucleoside triphosphate hydrolases"/>
    <property type="match status" value="1"/>
</dbReference>
<sequence>MADVLLSSLLQTIFTTLTSAALQQFGIAWGLEKELNDLKSTLSRIQAVLVDAEAKQWTSEAVKDWLRKLKDSAYDADNVLDEFATEALKRKLDSQRGAVHRVSAFFSLRNRLIFRLKMANKIKDVEERLDKIAGERNFHLTEGLRVPESRAVEGRETSSSVNESEILGRNDEKEMIIEMLLDDLSDRNGVSVFAVCGMGGLGKTTLAGLVYNDERVEGHFDLRLWVCVSDDFDIKRLTREIVESIKRRTCDITNLDSLQRSLQEELRGKRYLLVLDDVWNEYHEKWDRLKDVLRCGAKGSKVVVTTRSQKVAHIMATLPVHCMVGLSEDDSWSLFEQRAFDNRRMEENHELFEIGKAIVKKCGGLPLAIKALGSLMQFKSSESEWLSVRDSKSWDLPDDGSTILPALRLSYDNLPPHLRQCFAYCCVFVKDSEMEKDMLIELWMANGFIPSIGKTTLHDMGHQIFNDLVWRSFLQDVKENFDCKTVCRMHDLMHDLALSIMQYDLYVMDLHKDLKVPGKVRHLVLNIRSAGGVTWNEAMLEVSSLRSFVLHPGTRISWEEVSPWVSKQKHLRVLELSAWILSGIPKSISNSNHLRYLNMSFSNIVYVPESICDLQNLETLKLKHCYKLCKLPKRMKHMRNLIYLDIKGCHSLISMPPKLGQLTSLRRLSIFIVGQDEGYRIGELKDSNLGGELSIKRLDNVRSPVDAESANLKRKHDLVSLYLHWSDHKYENLPNDVEGVLESLQPHSNLKMLSINYYRGSKFPNWMMGLVLKNLVDISLEFCTRCEQLPPLGKLLSLKKLNIHGMDSLKCFDPECYGDGEISFQALETLGLRRMPSLEEWTTMDRQDVFPRLRELDIFSCPKLTNLPALPTLKRLWIGDNEMLLKSVNNLTSLSSLLISNLQLEKLPDGLFQNHEALESLQLMCMPNIETLQNQMSGLSSLKRLILNCCPKLGNLSGLEILHSLDSLDISECASLMDLKGLEGLTSLRSLCFQRCRKLRSLPEGMQHLTVLQHLLINGCPEIQSFPEGMQHLNSLQRLEMWLCEGLFSLPNWLRSLQSLSYFEILYCSNLRSMPDGLGGQKNLRELRIEGCPNLESRCKKESGEDWLKIAHIPIIWINKEQVQSLDD</sequence>
<accession>A0A834GAV5</accession>
<dbReference type="GO" id="GO:0051607">
    <property type="term" value="P:defense response to virus"/>
    <property type="evidence" value="ECO:0007669"/>
    <property type="project" value="UniProtKB-ARBA"/>
</dbReference>
<feature type="domain" description="Disease resistance protein winged helix" evidence="10">
    <location>
        <begin position="427"/>
        <end position="497"/>
    </location>
</feature>
<evidence type="ECO:0000259" key="10">
    <source>
        <dbReference type="Pfam" id="PF23559"/>
    </source>
</evidence>
<reference evidence="13" key="1">
    <citation type="submission" date="2019-11" db="EMBL/GenBank/DDBJ databases">
        <authorList>
            <person name="Liu Y."/>
            <person name="Hou J."/>
            <person name="Li T.-Q."/>
            <person name="Guan C.-H."/>
            <person name="Wu X."/>
            <person name="Wu H.-Z."/>
            <person name="Ling F."/>
            <person name="Zhang R."/>
            <person name="Shi X.-G."/>
            <person name="Ren J.-P."/>
            <person name="Chen E.-F."/>
            <person name="Sun J.-M."/>
        </authorList>
    </citation>
    <scope>NUCLEOTIDE SEQUENCE</scope>
    <source>
        <strain evidence="13">Adult_tree_wgs_1</strain>
        <tissue evidence="13">Leaves</tissue>
    </source>
</reference>
<keyword evidence="4" id="KW-0547">Nucleotide-binding</keyword>
<dbReference type="Pfam" id="PF25019">
    <property type="entry name" value="LRR_R13L1-DRL21"/>
    <property type="match status" value="1"/>
</dbReference>
<evidence type="ECO:0000259" key="12">
    <source>
        <dbReference type="Pfam" id="PF25019"/>
    </source>
</evidence>
<evidence type="ECO:0000256" key="1">
    <source>
        <dbReference type="ARBA" id="ARBA00008894"/>
    </source>
</evidence>
<dbReference type="AlphaFoldDB" id="A0A834GAV5"/>
<dbReference type="PRINTS" id="PR00364">
    <property type="entry name" value="DISEASERSIST"/>
</dbReference>
<keyword evidence="6" id="KW-0067">ATP-binding</keyword>
<feature type="domain" description="R13L1/DRL21-like LRR repeat region" evidence="12">
    <location>
        <begin position="681"/>
        <end position="806"/>
    </location>
</feature>
<comment type="similarity">
    <text evidence="1">Belongs to the disease resistance NB-LRR family.</text>
</comment>
<dbReference type="EMBL" id="WJXA01000010">
    <property type="protein sequence ID" value="KAF7129590.1"/>
    <property type="molecule type" value="Genomic_DNA"/>
</dbReference>
<feature type="signal peptide" evidence="7">
    <location>
        <begin position="1"/>
        <end position="20"/>
    </location>
</feature>
<dbReference type="InterPro" id="IPR038005">
    <property type="entry name" value="RX-like_CC"/>
</dbReference>
<dbReference type="GO" id="GO:0043531">
    <property type="term" value="F:ADP binding"/>
    <property type="evidence" value="ECO:0007669"/>
    <property type="project" value="InterPro"/>
</dbReference>
<dbReference type="InterPro" id="IPR042197">
    <property type="entry name" value="Apaf_helical"/>
</dbReference>
<dbReference type="SUPFAM" id="SSF52058">
    <property type="entry name" value="L domain-like"/>
    <property type="match status" value="1"/>
</dbReference>
<feature type="domain" description="Disease resistance R13L4/SHOC-2-like LRR" evidence="11">
    <location>
        <begin position="963"/>
        <end position="1103"/>
    </location>
</feature>
<keyword evidence="2" id="KW-0433">Leucine-rich repeat</keyword>
<feature type="domain" description="Disease resistance N-terminal" evidence="9">
    <location>
        <begin position="8"/>
        <end position="96"/>
    </location>
</feature>
<dbReference type="InterPro" id="IPR002182">
    <property type="entry name" value="NB-ARC"/>
</dbReference>
<name>A0A834GAV5_RHOSS</name>
<dbReference type="InterPro" id="IPR056789">
    <property type="entry name" value="LRR_R13L1-DRL21"/>
</dbReference>
<dbReference type="FunFam" id="3.40.50.300:FF:001091">
    <property type="entry name" value="Probable disease resistance protein At1g61300"/>
    <property type="match status" value="1"/>
</dbReference>
<comment type="caution">
    <text evidence="13">The sequence shown here is derived from an EMBL/GenBank/DDBJ whole genome shotgun (WGS) entry which is preliminary data.</text>
</comment>
<dbReference type="Gene3D" id="1.10.10.10">
    <property type="entry name" value="Winged helix-like DNA-binding domain superfamily/Winged helix DNA-binding domain"/>
    <property type="match status" value="1"/>
</dbReference>
<dbReference type="InterPro" id="IPR027417">
    <property type="entry name" value="P-loop_NTPase"/>
</dbReference>
<feature type="chain" id="PRO_5032389666" evidence="7">
    <location>
        <begin position="21"/>
        <end position="1128"/>
    </location>
</feature>